<evidence type="ECO:0000313" key="9">
    <source>
        <dbReference type="EMBL" id="RIH82616.1"/>
    </source>
</evidence>
<gene>
    <name evidence="9" type="ORF">Mrose_03328</name>
</gene>
<evidence type="ECO:0000256" key="2">
    <source>
        <dbReference type="ARBA" id="ARBA00010145"/>
    </source>
</evidence>
<dbReference type="Pfam" id="PF03547">
    <property type="entry name" value="Mem_trans"/>
    <property type="match status" value="2"/>
</dbReference>
<feature type="transmembrane region" description="Helical" evidence="8">
    <location>
        <begin position="32"/>
        <end position="52"/>
    </location>
</feature>
<dbReference type="EMBL" id="QWLA01000099">
    <property type="protein sequence ID" value="RIH82616.1"/>
    <property type="molecule type" value="Genomic_DNA"/>
</dbReference>
<dbReference type="Proteomes" id="UP000265341">
    <property type="component" value="Unassembled WGS sequence"/>
</dbReference>
<protein>
    <submittedName>
        <fullName evidence="9">Auxin efflux carrier</fullName>
    </submittedName>
</protein>
<feature type="transmembrane region" description="Helical" evidence="8">
    <location>
        <begin position="154"/>
        <end position="172"/>
    </location>
</feature>
<keyword evidence="7 8" id="KW-0472">Membrane</keyword>
<comment type="subcellular location">
    <subcellularLocation>
        <location evidence="1">Cell membrane</location>
        <topology evidence="1">Multi-pass membrane protein</topology>
    </subcellularLocation>
</comment>
<keyword evidence="10" id="KW-1185">Reference proteome</keyword>
<dbReference type="PANTHER" id="PTHR36838:SF1">
    <property type="entry name" value="SLR1864 PROTEIN"/>
    <property type="match status" value="1"/>
</dbReference>
<feature type="transmembrane region" description="Helical" evidence="8">
    <location>
        <begin position="59"/>
        <end position="80"/>
    </location>
</feature>
<dbReference type="GO" id="GO:0055085">
    <property type="term" value="P:transmembrane transport"/>
    <property type="evidence" value="ECO:0007669"/>
    <property type="project" value="InterPro"/>
</dbReference>
<keyword evidence="5 8" id="KW-0812">Transmembrane</keyword>
<feature type="transmembrane region" description="Helical" evidence="8">
    <location>
        <begin position="275"/>
        <end position="296"/>
    </location>
</feature>
<evidence type="ECO:0000313" key="10">
    <source>
        <dbReference type="Proteomes" id="UP000265341"/>
    </source>
</evidence>
<evidence type="ECO:0000256" key="1">
    <source>
        <dbReference type="ARBA" id="ARBA00004651"/>
    </source>
</evidence>
<name>A0A399EFV0_9DEIN</name>
<organism evidence="9 10">
    <name type="scientific">Calidithermus roseus</name>
    <dbReference type="NCBI Taxonomy" id="1644118"/>
    <lineage>
        <taxon>Bacteria</taxon>
        <taxon>Thermotogati</taxon>
        <taxon>Deinococcota</taxon>
        <taxon>Deinococci</taxon>
        <taxon>Thermales</taxon>
        <taxon>Thermaceae</taxon>
        <taxon>Calidithermus</taxon>
    </lineage>
</organism>
<evidence type="ECO:0000256" key="3">
    <source>
        <dbReference type="ARBA" id="ARBA00022448"/>
    </source>
</evidence>
<evidence type="ECO:0000256" key="7">
    <source>
        <dbReference type="ARBA" id="ARBA00023136"/>
    </source>
</evidence>
<evidence type="ECO:0000256" key="6">
    <source>
        <dbReference type="ARBA" id="ARBA00022989"/>
    </source>
</evidence>
<dbReference type="RefSeq" id="WP_119280240.1">
    <property type="nucleotide sequence ID" value="NZ_QWLA01000099.1"/>
</dbReference>
<dbReference type="AlphaFoldDB" id="A0A399EFV0"/>
<dbReference type="InterPro" id="IPR038770">
    <property type="entry name" value="Na+/solute_symporter_sf"/>
</dbReference>
<feature type="transmembrane region" description="Helical" evidence="8">
    <location>
        <begin position="215"/>
        <end position="237"/>
    </location>
</feature>
<dbReference type="PANTHER" id="PTHR36838">
    <property type="entry name" value="AUXIN EFFLUX CARRIER FAMILY PROTEIN"/>
    <property type="match status" value="1"/>
</dbReference>
<accession>A0A399EFV0</accession>
<dbReference type="GO" id="GO:0005886">
    <property type="term" value="C:plasma membrane"/>
    <property type="evidence" value="ECO:0007669"/>
    <property type="project" value="UniProtKB-SubCell"/>
</dbReference>
<comment type="similarity">
    <text evidence="2">Belongs to the auxin efflux carrier (TC 2.A.69) family.</text>
</comment>
<feature type="transmembrane region" description="Helical" evidence="8">
    <location>
        <begin position="123"/>
        <end position="142"/>
    </location>
</feature>
<reference evidence="9 10" key="1">
    <citation type="submission" date="2018-08" db="EMBL/GenBank/DDBJ databases">
        <title>Meiothermus roseus NBRC 110900 genome sequencing project.</title>
        <authorList>
            <person name="Da Costa M.S."/>
            <person name="Albuquerque L."/>
            <person name="Raposo P."/>
            <person name="Froufe H.J.C."/>
            <person name="Barroso C.S."/>
            <person name="Egas C."/>
        </authorList>
    </citation>
    <scope>NUCLEOTIDE SEQUENCE [LARGE SCALE GENOMIC DNA]</scope>
    <source>
        <strain evidence="9 10">NBRC 110900</strain>
    </source>
</reference>
<feature type="transmembrane region" description="Helical" evidence="8">
    <location>
        <begin position="184"/>
        <end position="203"/>
    </location>
</feature>
<sequence length="297" mass="30960">MSALLNTVLPVALIVVLGYVVGRRFEIDAPTLSRIILHLLVPALIFDAMYNARLGSGSVWGLTLGFALAYAALGLLSWLIGAATRLPRPTAKTLVTAALSPNSGNMGLSMALFALGQEGLERAVVYFIASSVLMFGIIPAFLRGGNPTQSLVFTLKLPMFWALAGGLAFKALGLEFPFNLEAGIHLVGQACIPLMLLTLGIQIAKNPVQIGGFELLASGLRLLVAPALAIGAGHLLGLERIDIQVLALQSAMPIAVNAFMVVAEFGGDAPRAARSVVLSSVLAFLTIPLVLLAVGVG</sequence>
<comment type="caution">
    <text evidence="9">The sequence shown here is derived from an EMBL/GenBank/DDBJ whole genome shotgun (WGS) entry which is preliminary data.</text>
</comment>
<keyword evidence="3" id="KW-0813">Transport</keyword>
<dbReference type="InterPro" id="IPR004776">
    <property type="entry name" value="Mem_transp_PIN-like"/>
</dbReference>
<dbReference type="OrthoDB" id="31383at2"/>
<dbReference type="Gene3D" id="1.20.1530.20">
    <property type="match status" value="1"/>
</dbReference>
<keyword evidence="6 8" id="KW-1133">Transmembrane helix</keyword>
<evidence type="ECO:0000256" key="8">
    <source>
        <dbReference type="SAM" id="Phobius"/>
    </source>
</evidence>
<keyword evidence="4" id="KW-1003">Cell membrane</keyword>
<feature type="transmembrane region" description="Helical" evidence="8">
    <location>
        <begin position="243"/>
        <end position="263"/>
    </location>
</feature>
<evidence type="ECO:0000256" key="4">
    <source>
        <dbReference type="ARBA" id="ARBA00022475"/>
    </source>
</evidence>
<evidence type="ECO:0000256" key="5">
    <source>
        <dbReference type="ARBA" id="ARBA00022692"/>
    </source>
</evidence>
<proteinExistence type="inferred from homology"/>